<proteinExistence type="predicted"/>
<dbReference type="STRING" id="1817758.A2150_06210"/>
<sequence>MSKPRLLLSWSSGKDSAWALHVLRQKNEYDIVGLVTTVNENFARVAMHGVREELLQAQADAAGLPLWRVPLPHPCPNGEYEARMRALIARAVAAGVTHMAFGDLFLEDIRAYREQQLAGTGIAPVFPLWGLDTRQLAHAMIGAGLRAKLSCVDPKQLARDFAGRTFDETLLADLPAGVDPCGERGEFHSFCHAGPMFDRPIAVTTGEVVERDGFVFADLLPA</sequence>
<name>A0A1F6TAQ9_9PROT</name>
<organism evidence="2 3">
    <name type="scientific">Candidatus Muproteobacteria bacterium RBG_16_64_11</name>
    <dbReference type="NCBI Taxonomy" id="1817758"/>
    <lineage>
        <taxon>Bacteria</taxon>
        <taxon>Pseudomonadati</taxon>
        <taxon>Pseudomonadota</taxon>
        <taxon>Candidatus Muproteobacteria</taxon>
    </lineage>
</organism>
<comment type="caution">
    <text evidence="2">The sequence shown here is derived from an EMBL/GenBank/DDBJ whole genome shotgun (WGS) entry which is preliminary data.</text>
</comment>
<protein>
    <submittedName>
        <fullName evidence="2">ATP-binding protein</fullName>
    </submittedName>
</protein>
<dbReference type="Gene3D" id="3.90.1490.10">
    <property type="entry name" value="putative n-type atp pyrophosphatase, domain 2"/>
    <property type="match status" value="1"/>
</dbReference>
<feature type="domain" description="Diphthamide synthase" evidence="1">
    <location>
        <begin position="9"/>
        <end position="211"/>
    </location>
</feature>
<dbReference type="SUPFAM" id="SSF52402">
    <property type="entry name" value="Adenine nucleotide alpha hydrolases-like"/>
    <property type="match status" value="1"/>
</dbReference>
<dbReference type="EMBL" id="MFSS01000097">
    <property type="protein sequence ID" value="OGI42156.1"/>
    <property type="molecule type" value="Genomic_DNA"/>
</dbReference>
<dbReference type="Proteomes" id="UP000177925">
    <property type="component" value="Unassembled WGS sequence"/>
</dbReference>
<reference evidence="2 3" key="1">
    <citation type="journal article" date="2016" name="Nat. Commun.">
        <title>Thousands of microbial genomes shed light on interconnected biogeochemical processes in an aquifer system.</title>
        <authorList>
            <person name="Anantharaman K."/>
            <person name="Brown C.T."/>
            <person name="Hug L.A."/>
            <person name="Sharon I."/>
            <person name="Castelle C.J."/>
            <person name="Probst A.J."/>
            <person name="Thomas B.C."/>
            <person name="Singh A."/>
            <person name="Wilkins M.J."/>
            <person name="Karaoz U."/>
            <person name="Brodie E.L."/>
            <person name="Williams K.H."/>
            <person name="Hubbard S.S."/>
            <person name="Banfield J.F."/>
        </authorList>
    </citation>
    <scope>NUCLEOTIDE SEQUENCE [LARGE SCALE GENOMIC DNA]</scope>
</reference>
<dbReference type="InterPro" id="IPR014729">
    <property type="entry name" value="Rossmann-like_a/b/a_fold"/>
</dbReference>
<dbReference type="Pfam" id="PF01902">
    <property type="entry name" value="Diphthami_syn_2"/>
    <property type="match status" value="1"/>
</dbReference>
<accession>A0A1F6TAQ9</accession>
<keyword evidence="2" id="KW-0067">ATP-binding</keyword>
<evidence type="ECO:0000313" key="3">
    <source>
        <dbReference type="Proteomes" id="UP000177925"/>
    </source>
</evidence>
<dbReference type="AlphaFoldDB" id="A0A1F6TAQ9"/>
<dbReference type="GO" id="GO:0005524">
    <property type="term" value="F:ATP binding"/>
    <property type="evidence" value="ECO:0007669"/>
    <property type="project" value="UniProtKB-KW"/>
</dbReference>
<dbReference type="Gene3D" id="3.40.50.620">
    <property type="entry name" value="HUPs"/>
    <property type="match status" value="1"/>
</dbReference>
<evidence type="ECO:0000313" key="2">
    <source>
        <dbReference type="EMBL" id="OGI42156.1"/>
    </source>
</evidence>
<keyword evidence="2" id="KW-0547">Nucleotide-binding</keyword>
<dbReference type="InterPro" id="IPR002761">
    <property type="entry name" value="Diphthami_syn_dom"/>
</dbReference>
<gene>
    <name evidence="2" type="ORF">A2150_06210</name>
</gene>
<evidence type="ECO:0000259" key="1">
    <source>
        <dbReference type="Pfam" id="PF01902"/>
    </source>
</evidence>